<name>A0A8X6WMD6_9ARAC</name>
<accession>A0A8X6WMD6</accession>
<dbReference type="GO" id="GO:0007200">
    <property type="term" value="P:phospholipase C-activating G protein-coupled receptor signaling pathway"/>
    <property type="evidence" value="ECO:0007669"/>
    <property type="project" value="InterPro"/>
</dbReference>
<evidence type="ECO:0000313" key="3">
    <source>
        <dbReference type="Proteomes" id="UP000886998"/>
    </source>
</evidence>
<dbReference type="GO" id="GO:0004386">
    <property type="term" value="F:helicase activity"/>
    <property type="evidence" value="ECO:0007669"/>
    <property type="project" value="UniProtKB-KW"/>
</dbReference>
<keyword evidence="3" id="KW-1185">Reference proteome</keyword>
<feature type="non-terminal residue" evidence="2">
    <location>
        <position position="1"/>
    </location>
</feature>
<feature type="domain" description="Diacylglycerol kinase accessory" evidence="1">
    <location>
        <begin position="61"/>
        <end position="100"/>
    </location>
</feature>
<protein>
    <submittedName>
        <fullName evidence="2">ATP-dependent DNA helicase</fullName>
    </submittedName>
</protein>
<organism evidence="2 3">
    <name type="scientific">Trichonephila inaurata madagascariensis</name>
    <dbReference type="NCBI Taxonomy" id="2747483"/>
    <lineage>
        <taxon>Eukaryota</taxon>
        <taxon>Metazoa</taxon>
        <taxon>Ecdysozoa</taxon>
        <taxon>Arthropoda</taxon>
        <taxon>Chelicerata</taxon>
        <taxon>Arachnida</taxon>
        <taxon>Araneae</taxon>
        <taxon>Araneomorphae</taxon>
        <taxon>Entelegynae</taxon>
        <taxon>Araneoidea</taxon>
        <taxon>Nephilidae</taxon>
        <taxon>Trichonephila</taxon>
        <taxon>Trichonephila inaurata</taxon>
    </lineage>
</organism>
<keyword evidence="2" id="KW-0347">Helicase</keyword>
<dbReference type="AlphaFoldDB" id="A0A8X6WMD6"/>
<comment type="caution">
    <text evidence="2">The sequence shown here is derived from an EMBL/GenBank/DDBJ whole genome shotgun (WGS) entry which is preliminary data.</text>
</comment>
<gene>
    <name evidence="2" type="primary">pif1</name>
    <name evidence="2" type="ORF">TNIN_424721</name>
</gene>
<evidence type="ECO:0000259" key="1">
    <source>
        <dbReference type="Pfam" id="PF00609"/>
    </source>
</evidence>
<dbReference type="GO" id="GO:0004143">
    <property type="term" value="F:ATP-dependent diacylglycerol kinase activity"/>
    <property type="evidence" value="ECO:0007669"/>
    <property type="project" value="InterPro"/>
</dbReference>
<keyword evidence="2" id="KW-0378">Hydrolase</keyword>
<dbReference type="Proteomes" id="UP000886998">
    <property type="component" value="Unassembled WGS sequence"/>
</dbReference>
<reference evidence="2" key="1">
    <citation type="submission" date="2020-08" db="EMBL/GenBank/DDBJ databases">
        <title>Multicomponent nature underlies the extraordinary mechanical properties of spider dragline silk.</title>
        <authorList>
            <person name="Kono N."/>
            <person name="Nakamura H."/>
            <person name="Mori M."/>
            <person name="Yoshida Y."/>
            <person name="Ohtoshi R."/>
            <person name="Malay A.D."/>
            <person name="Moran D.A.P."/>
            <person name="Tomita M."/>
            <person name="Numata K."/>
            <person name="Arakawa K."/>
        </authorList>
    </citation>
    <scope>NUCLEOTIDE SEQUENCE</scope>
</reference>
<dbReference type="EMBL" id="BMAV01000278">
    <property type="protein sequence ID" value="GFY37375.1"/>
    <property type="molecule type" value="Genomic_DNA"/>
</dbReference>
<dbReference type="OrthoDB" id="242257at2759"/>
<dbReference type="Pfam" id="PF00609">
    <property type="entry name" value="DAGK_acc"/>
    <property type="match status" value="1"/>
</dbReference>
<proteinExistence type="predicted"/>
<keyword evidence="2" id="KW-0067">ATP-binding</keyword>
<sequence>MELPTGLCQIVADTETLIHSIYDYIHDLNIKEDSWLCERSILAPVKDQVTVLNQCMLDKIPGEHDDGLLEVMGVYSSFHIAQLQIGMSEPLRLGQARSIK</sequence>
<keyword evidence="2" id="KW-0547">Nucleotide-binding</keyword>
<dbReference type="InterPro" id="IPR000756">
    <property type="entry name" value="Diacylglycerol_kin_accessory"/>
</dbReference>
<evidence type="ECO:0000313" key="2">
    <source>
        <dbReference type="EMBL" id="GFY37375.1"/>
    </source>
</evidence>